<evidence type="ECO:0000256" key="5">
    <source>
        <dbReference type="ARBA" id="ARBA00023242"/>
    </source>
</evidence>
<dbReference type="Gene3D" id="1.10.10.60">
    <property type="entry name" value="Homeodomain-like"/>
    <property type="match status" value="1"/>
</dbReference>
<reference evidence="11" key="1">
    <citation type="submission" date="2019-08" db="EMBL/GenBank/DDBJ databases">
        <title>The improved chromosome-level genome for the pearl oyster Pinctada fucata martensii using PacBio sequencing and Hi-C.</title>
        <authorList>
            <person name="Zheng Z."/>
        </authorList>
    </citation>
    <scope>NUCLEOTIDE SEQUENCE</scope>
    <source>
        <strain evidence="11">ZZ-2019</strain>
        <tissue evidence="11">Adductor muscle</tissue>
    </source>
</reference>
<dbReference type="GO" id="GO:0005654">
    <property type="term" value="C:nucleoplasm"/>
    <property type="evidence" value="ECO:0007669"/>
    <property type="project" value="TreeGrafter"/>
</dbReference>
<evidence type="ECO:0000313" key="11">
    <source>
        <dbReference type="EMBL" id="KAK3104684.1"/>
    </source>
</evidence>
<dbReference type="InterPro" id="IPR017970">
    <property type="entry name" value="Homeobox_CS"/>
</dbReference>
<sequence length="245" mass="27654">MSSFILNSAQYAEPKFPPADDYPQLNYIPNHTADYYRPNQFPSHYGFPDPRRFEEDKFTQASYGHCNPESVSPTQPSPPVSTNGGGGGGTLSGYSQASSSPSPPSSPAESDSPGSQTSCAQQSDGQPVIYPWMKKSQGNNSGNSCVSESKRNRTAYTRHQILELEKEFHFNRYLTRRRRIEIAHTLCLSERQIKIWFQNRRMKWKKEHKLPNTKTRLMDAGNGLMDMTAHHFAHSMLGHSELTPI</sequence>
<dbReference type="Proteomes" id="UP001186944">
    <property type="component" value="Unassembled WGS sequence"/>
</dbReference>
<comment type="caution">
    <text evidence="11">The sequence shown here is derived from an EMBL/GenBank/DDBJ whole genome shotgun (WGS) entry which is preliminary data.</text>
</comment>
<evidence type="ECO:0000259" key="10">
    <source>
        <dbReference type="PROSITE" id="PS50071"/>
    </source>
</evidence>
<dbReference type="PRINTS" id="PR00024">
    <property type="entry name" value="HOMEOBOX"/>
</dbReference>
<dbReference type="InterPro" id="IPR001356">
    <property type="entry name" value="HD"/>
</dbReference>
<keyword evidence="5 6" id="KW-0539">Nucleus</keyword>
<keyword evidence="4 6" id="KW-0371">Homeobox</keyword>
<dbReference type="PROSITE" id="PS00027">
    <property type="entry name" value="HOMEOBOX_1"/>
    <property type="match status" value="1"/>
</dbReference>
<protein>
    <recommendedName>
        <fullName evidence="10">Homeobox domain-containing protein</fullName>
    </recommendedName>
</protein>
<feature type="region of interest" description="Disordered" evidence="9">
    <location>
        <begin position="1"/>
        <end position="151"/>
    </location>
</feature>
<dbReference type="GO" id="GO:0045944">
    <property type="term" value="P:positive regulation of transcription by RNA polymerase II"/>
    <property type="evidence" value="ECO:0007669"/>
    <property type="project" value="TreeGrafter"/>
</dbReference>
<evidence type="ECO:0000256" key="7">
    <source>
        <dbReference type="RuleBase" id="RU000682"/>
    </source>
</evidence>
<feature type="compositionally biased region" description="Polar residues" evidence="9">
    <location>
        <begin position="1"/>
        <end position="10"/>
    </location>
</feature>
<feature type="compositionally biased region" description="Low complexity" evidence="9">
    <location>
        <begin position="107"/>
        <end position="116"/>
    </location>
</feature>
<comment type="subcellular location">
    <subcellularLocation>
        <location evidence="1 6 7">Nucleus</location>
    </subcellularLocation>
</comment>
<dbReference type="CDD" id="cd00086">
    <property type="entry name" value="homeodomain"/>
    <property type="match status" value="1"/>
</dbReference>
<evidence type="ECO:0000256" key="4">
    <source>
        <dbReference type="ARBA" id="ARBA00023155"/>
    </source>
</evidence>
<dbReference type="InterPro" id="IPR020479">
    <property type="entry name" value="HD_metazoa"/>
</dbReference>
<gene>
    <name evidence="11" type="ORF">FSP39_007672</name>
</gene>
<evidence type="ECO:0000256" key="8">
    <source>
        <dbReference type="RuleBase" id="RU004442"/>
    </source>
</evidence>
<dbReference type="InterPro" id="IPR001827">
    <property type="entry name" value="Homeobox_Antennapedia_CS"/>
</dbReference>
<dbReference type="PANTHER" id="PTHR45771">
    <property type="entry name" value="HOMEOTIC PROTEIN DEFORMED"/>
    <property type="match status" value="1"/>
</dbReference>
<dbReference type="SUPFAM" id="SSF46689">
    <property type="entry name" value="Homeodomain-like"/>
    <property type="match status" value="1"/>
</dbReference>
<evidence type="ECO:0000313" key="12">
    <source>
        <dbReference type="Proteomes" id="UP001186944"/>
    </source>
</evidence>
<dbReference type="AlphaFoldDB" id="A0AA88YFU4"/>
<keyword evidence="12" id="KW-1185">Reference proteome</keyword>
<evidence type="ECO:0000256" key="6">
    <source>
        <dbReference type="PROSITE-ProRule" id="PRU00108"/>
    </source>
</evidence>
<dbReference type="InterPro" id="IPR009057">
    <property type="entry name" value="Homeodomain-like_sf"/>
</dbReference>
<comment type="similarity">
    <text evidence="8">Belongs to the Antp homeobox family.</text>
</comment>
<evidence type="ECO:0000256" key="3">
    <source>
        <dbReference type="ARBA" id="ARBA00023125"/>
    </source>
</evidence>
<proteinExistence type="inferred from homology"/>
<feature type="compositionally biased region" description="Polar residues" evidence="9">
    <location>
        <begin position="136"/>
        <end position="147"/>
    </location>
</feature>
<dbReference type="PANTHER" id="PTHR45771:SF6">
    <property type="entry name" value="HOMEOTIC PROTEIN SEX COMBS REDUCED"/>
    <property type="match status" value="1"/>
</dbReference>
<dbReference type="FunFam" id="1.10.10.60:FF:000055">
    <property type="entry name" value="Homeobox protein Hox-A5"/>
    <property type="match status" value="1"/>
</dbReference>
<dbReference type="PROSITE" id="PS00032">
    <property type="entry name" value="ANTENNAPEDIA"/>
    <property type="match status" value="1"/>
</dbReference>
<feature type="compositionally biased region" description="Basic and acidic residues" evidence="9">
    <location>
        <begin position="49"/>
        <end position="58"/>
    </location>
</feature>
<evidence type="ECO:0000256" key="2">
    <source>
        <dbReference type="ARBA" id="ARBA00022473"/>
    </source>
</evidence>
<dbReference type="Pfam" id="PF00046">
    <property type="entry name" value="Homeodomain"/>
    <property type="match status" value="1"/>
</dbReference>
<dbReference type="PRINTS" id="PR00025">
    <property type="entry name" value="ANTENNAPEDIA"/>
</dbReference>
<dbReference type="InterPro" id="IPR050609">
    <property type="entry name" value="Antp_homeobox_Deformed_sf"/>
</dbReference>
<dbReference type="GO" id="GO:0009952">
    <property type="term" value="P:anterior/posterior pattern specification"/>
    <property type="evidence" value="ECO:0007669"/>
    <property type="project" value="TreeGrafter"/>
</dbReference>
<evidence type="ECO:0000256" key="1">
    <source>
        <dbReference type="ARBA" id="ARBA00004123"/>
    </source>
</evidence>
<accession>A0AA88YFU4</accession>
<dbReference type="EMBL" id="VSWD01000004">
    <property type="protein sequence ID" value="KAK3104684.1"/>
    <property type="molecule type" value="Genomic_DNA"/>
</dbReference>
<keyword evidence="3 6" id="KW-0238">DNA-binding</keyword>
<keyword evidence="2" id="KW-0217">Developmental protein</keyword>
<feature type="DNA-binding region" description="Homeobox" evidence="6">
    <location>
        <begin position="149"/>
        <end position="208"/>
    </location>
</feature>
<dbReference type="SMART" id="SM00389">
    <property type="entry name" value="HOX"/>
    <property type="match status" value="1"/>
</dbReference>
<organism evidence="11 12">
    <name type="scientific">Pinctada imbricata</name>
    <name type="common">Atlantic pearl-oyster</name>
    <name type="synonym">Pinctada martensii</name>
    <dbReference type="NCBI Taxonomy" id="66713"/>
    <lineage>
        <taxon>Eukaryota</taxon>
        <taxon>Metazoa</taxon>
        <taxon>Spiralia</taxon>
        <taxon>Lophotrochozoa</taxon>
        <taxon>Mollusca</taxon>
        <taxon>Bivalvia</taxon>
        <taxon>Autobranchia</taxon>
        <taxon>Pteriomorphia</taxon>
        <taxon>Pterioida</taxon>
        <taxon>Pterioidea</taxon>
        <taxon>Pteriidae</taxon>
        <taxon>Pinctada</taxon>
    </lineage>
</organism>
<dbReference type="GO" id="GO:0000978">
    <property type="term" value="F:RNA polymerase II cis-regulatory region sequence-specific DNA binding"/>
    <property type="evidence" value="ECO:0007669"/>
    <property type="project" value="TreeGrafter"/>
</dbReference>
<dbReference type="PROSITE" id="PS50071">
    <property type="entry name" value="HOMEOBOX_2"/>
    <property type="match status" value="1"/>
</dbReference>
<dbReference type="GO" id="GO:0000981">
    <property type="term" value="F:DNA-binding transcription factor activity, RNA polymerase II-specific"/>
    <property type="evidence" value="ECO:0007669"/>
    <property type="project" value="InterPro"/>
</dbReference>
<feature type="domain" description="Homeobox" evidence="10">
    <location>
        <begin position="147"/>
        <end position="207"/>
    </location>
</feature>
<evidence type="ECO:0000256" key="9">
    <source>
        <dbReference type="SAM" id="MobiDB-lite"/>
    </source>
</evidence>
<name>A0AA88YFU4_PINIB</name>
<dbReference type="InterPro" id="IPR017995">
    <property type="entry name" value="Homeobox_antennapedia"/>
</dbReference>